<dbReference type="InterPro" id="IPR052891">
    <property type="entry name" value="DNA-3mA_glycosylase"/>
</dbReference>
<dbReference type="RefSeq" id="WP_377151241.1">
    <property type="nucleotide sequence ID" value="NZ_JBHSAF010000005.1"/>
</dbReference>
<dbReference type="PANTHER" id="PTHR30037:SF4">
    <property type="entry name" value="DNA-3-METHYLADENINE GLYCOSYLASE I"/>
    <property type="match status" value="1"/>
</dbReference>
<dbReference type="InterPro" id="IPR005019">
    <property type="entry name" value="Adenine_glyco"/>
</dbReference>
<gene>
    <name evidence="1" type="ORF">ACFOSS_05980</name>
</gene>
<evidence type="ECO:0000313" key="1">
    <source>
        <dbReference type="EMBL" id="MFC3913014.1"/>
    </source>
</evidence>
<dbReference type="InterPro" id="IPR004597">
    <property type="entry name" value="Tag"/>
</dbReference>
<evidence type="ECO:0000313" key="2">
    <source>
        <dbReference type="Proteomes" id="UP001595692"/>
    </source>
</evidence>
<organism evidence="1 2">
    <name type="scientific">Pseudaeromonas sharmana</name>
    <dbReference type="NCBI Taxonomy" id="328412"/>
    <lineage>
        <taxon>Bacteria</taxon>
        <taxon>Pseudomonadati</taxon>
        <taxon>Pseudomonadota</taxon>
        <taxon>Gammaproteobacteria</taxon>
        <taxon>Aeromonadales</taxon>
        <taxon>Aeromonadaceae</taxon>
        <taxon>Pseudaeromonas</taxon>
    </lineage>
</organism>
<dbReference type="Proteomes" id="UP001595692">
    <property type="component" value="Unassembled WGS sequence"/>
</dbReference>
<dbReference type="InterPro" id="IPR011257">
    <property type="entry name" value="DNA_glycosylase"/>
</dbReference>
<proteinExistence type="predicted"/>
<sequence length="196" mass="22180">MQGRCPWVTQDAEYIAYHDTQWGRPVNDSRELFEKLCLDGQQAGLSWISILKRTDGYRRAFADFDPHIIAAFGPADVERLLQDTGIIRNRLKVEAIIKNARAYLAMQQEGIDFAEFLWQFVGGRTRVNRWASMREAPTSTPESDAMSKALKKRGFSFVGTTICYAFMQAVGMVNDHELGCPCHQACIEAARVEGRL</sequence>
<dbReference type="EMBL" id="JBHSAF010000005">
    <property type="protein sequence ID" value="MFC3913014.1"/>
    <property type="molecule type" value="Genomic_DNA"/>
</dbReference>
<comment type="caution">
    <text evidence="1">The sequence shown here is derived from an EMBL/GenBank/DDBJ whole genome shotgun (WGS) entry which is preliminary data.</text>
</comment>
<reference evidence="2" key="1">
    <citation type="journal article" date="2019" name="Int. J. Syst. Evol. Microbiol.">
        <title>The Global Catalogue of Microorganisms (GCM) 10K type strain sequencing project: providing services to taxonomists for standard genome sequencing and annotation.</title>
        <authorList>
            <consortium name="The Broad Institute Genomics Platform"/>
            <consortium name="The Broad Institute Genome Sequencing Center for Infectious Disease"/>
            <person name="Wu L."/>
            <person name="Ma J."/>
        </authorList>
    </citation>
    <scope>NUCLEOTIDE SEQUENCE [LARGE SCALE GENOMIC DNA]</scope>
    <source>
        <strain evidence="2">CCUG 54939</strain>
    </source>
</reference>
<keyword evidence="2" id="KW-1185">Reference proteome</keyword>
<dbReference type="NCBIfam" id="TIGR00624">
    <property type="entry name" value="tag"/>
    <property type="match status" value="1"/>
</dbReference>
<dbReference type="Gene3D" id="1.10.340.30">
    <property type="entry name" value="Hypothetical protein, domain 2"/>
    <property type="match status" value="1"/>
</dbReference>
<name>A0ABV8CLV7_9GAMM</name>
<dbReference type="PANTHER" id="PTHR30037">
    <property type="entry name" value="DNA-3-METHYLADENINE GLYCOSYLASE 1"/>
    <property type="match status" value="1"/>
</dbReference>
<dbReference type="Pfam" id="PF03352">
    <property type="entry name" value="Adenine_glyco"/>
    <property type="match status" value="1"/>
</dbReference>
<dbReference type="SUPFAM" id="SSF48150">
    <property type="entry name" value="DNA-glycosylase"/>
    <property type="match status" value="1"/>
</dbReference>
<accession>A0ABV8CLV7</accession>
<protein>
    <submittedName>
        <fullName evidence="1">DNA-3-methyladenine glycosylase I</fullName>
    </submittedName>
</protein>